<feature type="domain" description="Double zinc ribbon" evidence="4">
    <location>
        <begin position="59"/>
        <end position="106"/>
    </location>
</feature>
<dbReference type="InterPro" id="IPR051910">
    <property type="entry name" value="ComF/GntX_DNA_util-trans"/>
</dbReference>
<evidence type="ECO:0000259" key="3">
    <source>
        <dbReference type="Pfam" id="PF00156"/>
    </source>
</evidence>
<dbReference type="PANTHER" id="PTHR47505">
    <property type="entry name" value="DNA UTILIZATION PROTEIN YHGH"/>
    <property type="match status" value="1"/>
</dbReference>
<gene>
    <name evidence="5" type="ORF">HW532_10350</name>
</gene>
<dbReference type="EMBL" id="CP058214">
    <property type="protein sequence ID" value="QPC43051.1"/>
    <property type="molecule type" value="Genomic_DNA"/>
</dbReference>
<comment type="similarity">
    <text evidence="1">Belongs to the ComF/GntX family.</text>
</comment>
<dbReference type="Pfam" id="PF18912">
    <property type="entry name" value="DZR_2"/>
    <property type="match status" value="1"/>
</dbReference>
<dbReference type="InterPro" id="IPR044005">
    <property type="entry name" value="DZR_2"/>
</dbReference>
<organism evidence="5 6">
    <name type="scientific">Kaustia mangrovi</name>
    <dbReference type="NCBI Taxonomy" id="2593653"/>
    <lineage>
        <taxon>Bacteria</taxon>
        <taxon>Pseudomonadati</taxon>
        <taxon>Pseudomonadota</taxon>
        <taxon>Alphaproteobacteria</taxon>
        <taxon>Hyphomicrobiales</taxon>
        <taxon>Parvibaculaceae</taxon>
        <taxon>Kaustia</taxon>
    </lineage>
</organism>
<dbReference type="Pfam" id="PF00156">
    <property type="entry name" value="Pribosyltran"/>
    <property type="match status" value="1"/>
</dbReference>
<evidence type="ECO:0000256" key="1">
    <source>
        <dbReference type="ARBA" id="ARBA00008007"/>
    </source>
</evidence>
<feature type="region of interest" description="Disordered" evidence="2">
    <location>
        <begin position="1"/>
        <end position="21"/>
    </location>
</feature>
<protein>
    <submittedName>
        <fullName evidence="5">ComF family protein</fullName>
    </submittedName>
</protein>
<evidence type="ECO:0000256" key="2">
    <source>
        <dbReference type="SAM" id="MobiDB-lite"/>
    </source>
</evidence>
<dbReference type="SUPFAM" id="SSF53271">
    <property type="entry name" value="PRTase-like"/>
    <property type="match status" value="1"/>
</dbReference>
<dbReference type="Proteomes" id="UP000593594">
    <property type="component" value="Chromosome"/>
</dbReference>
<keyword evidence="6" id="KW-1185">Reference proteome</keyword>
<accession>A0A7S8HBZ1</accession>
<dbReference type="CDD" id="cd06223">
    <property type="entry name" value="PRTases_typeI"/>
    <property type="match status" value="1"/>
</dbReference>
<dbReference type="InterPro" id="IPR000836">
    <property type="entry name" value="PRTase_dom"/>
</dbReference>
<dbReference type="InterPro" id="IPR029057">
    <property type="entry name" value="PRTase-like"/>
</dbReference>
<dbReference type="PANTHER" id="PTHR47505:SF1">
    <property type="entry name" value="DNA UTILIZATION PROTEIN YHGH"/>
    <property type="match status" value="1"/>
</dbReference>
<name>A0A7S8HBZ1_9HYPH</name>
<evidence type="ECO:0000313" key="6">
    <source>
        <dbReference type="Proteomes" id="UP000593594"/>
    </source>
</evidence>
<evidence type="ECO:0000313" key="5">
    <source>
        <dbReference type="EMBL" id="QPC43051.1"/>
    </source>
</evidence>
<dbReference type="KEGG" id="kmn:HW532_10350"/>
<feature type="domain" description="Phosphoribosyltransferase" evidence="3">
    <location>
        <begin position="203"/>
        <end position="284"/>
    </location>
</feature>
<dbReference type="AlphaFoldDB" id="A0A7S8HBZ1"/>
<dbReference type="Gene3D" id="3.40.50.2020">
    <property type="match status" value="1"/>
</dbReference>
<reference evidence="5 6" key="1">
    <citation type="submission" date="2020-06" db="EMBL/GenBank/DDBJ databases">
        <title>Genome sequence of 2 isolates from Red Sea Mangroves.</title>
        <authorList>
            <person name="Sefrji F."/>
            <person name="Michoud G."/>
            <person name="Merlino G."/>
            <person name="Daffonchio D."/>
        </authorList>
    </citation>
    <scope>NUCLEOTIDE SEQUENCE [LARGE SCALE GENOMIC DNA]</scope>
    <source>
        <strain evidence="5 6">R1DC25</strain>
    </source>
</reference>
<evidence type="ECO:0000259" key="4">
    <source>
        <dbReference type="Pfam" id="PF18912"/>
    </source>
</evidence>
<sequence length="295" mass="32145">MRAIWAGGRRAPSASSQPVPRSPLRARARWLMIPPMGVSFQSAWSQVAARAAALNGRMLDAVMPRHCPLCAQPVWQADGLCAACWGELRHIDTPVCDRLGLPFAYDPGEGIYSAAALARPPVFARARAAVAFDDVSRRLVHALKYHDRHEVARLMARLMARAGRELVAEADVIAPVPLHRMRLWQRRYNQSALLAREIARGTGLTFRPGLLRRVKATRAQVGLDHRKRRQNVRSAFAVPDEMVPAVAGARVLVVDDVLTTGATADSCATACLKAGAAAVDIVAFALVLDPVRLHI</sequence>
<proteinExistence type="inferred from homology"/>